<name>A0ABY6UGF3_BIOOC</name>
<dbReference type="InterPro" id="IPR027974">
    <property type="entry name" value="DUF4470"/>
</dbReference>
<keyword evidence="3" id="KW-1185">Reference proteome</keyword>
<organism evidence="2 3">
    <name type="scientific">Bionectria ochroleuca</name>
    <name type="common">Gliocladium roseum</name>
    <dbReference type="NCBI Taxonomy" id="29856"/>
    <lineage>
        <taxon>Eukaryota</taxon>
        <taxon>Fungi</taxon>
        <taxon>Dikarya</taxon>
        <taxon>Ascomycota</taxon>
        <taxon>Pezizomycotina</taxon>
        <taxon>Sordariomycetes</taxon>
        <taxon>Hypocreomycetidae</taxon>
        <taxon>Hypocreales</taxon>
        <taxon>Bionectriaceae</taxon>
        <taxon>Clonostachys</taxon>
    </lineage>
</organism>
<sequence>MLMTRKKILDSVPRYRPVLQDEPEFFSVGHDGSNPFVGFDQLNGDKDLAVLACGIGDARVLYATIVCAAMVAPESTGKKLHFTLVDVKPAVFARDLLVFHMLVAMRSQDDEKREETSWAIAYVFAGQVMPAWAYETVRESISALITTLEDVSNNVMDIFYVSEPSRAKIIHVLKQWQEPPVDSYTAVVVREMTAEQLGAHVEAYAETSGNGTTESFNPKLPPGCQSTDSDARLFKDFHVVLPSPYLLERHEPDLLLASRAYLDSHSPSDRKTLDDYINSTWKPNITVIDFDFERKCKNDGILDGQPCFDWSPREVVLSVFAALPPHMFLSEPGLFEHISAFFRGVSGSLSRLGDRVVIEVIAGEMHDALERLRYGLLRYGQKTIGNLDPSKFPNRFDKIDMSNIPDYVGGSLTSFLHGIPLLREERRSCLRSYVLLNLYTWDSHDEFLAEFLILGDRRVIESHFRTTLTQLSQFYEARNAGLATPVGSMAMGTALGWERTASPSSHLPLEHRMPRPKLETWLHFHFLKLCLPFPRERSTYPCVNDPLNLTTFLHVISHVASLGYPLDWLSDILRELCSGVLTQTLAEPPMGEIKLEVLAREDHKPIDYSVAPFAAEFRTLLAIWEPALGVPLTWNTPVAGKKLLPESTMIRKFTVQFPKEPIKDTNPMDACFGLVMKKRSLETPGQSLVNLLDSRWLKWPEFPEYPDLMRARREPYVHLVSACKFDPESFQIEFWLDEREVDRLVAETGWEAWIWRTDDWVSVMGPVSLDSYGDLVVKGEAWSSTP</sequence>
<proteinExistence type="predicted"/>
<dbReference type="Proteomes" id="UP000766486">
    <property type="component" value="Unassembled WGS sequence"/>
</dbReference>
<reference evidence="2 3" key="1">
    <citation type="submission" date="2019-06" db="EMBL/GenBank/DDBJ databases">
        <authorList>
            <person name="Broberg M."/>
        </authorList>
    </citation>
    <scope>NUCLEOTIDE SEQUENCE [LARGE SCALE GENOMIC DNA]</scope>
</reference>
<dbReference type="Pfam" id="PF14737">
    <property type="entry name" value="DUF4470"/>
    <property type="match status" value="1"/>
</dbReference>
<feature type="domain" description="DUF4470" evidence="1">
    <location>
        <begin position="43"/>
        <end position="122"/>
    </location>
</feature>
<dbReference type="EMBL" id="CABFNS010000795">
    <property type="protein sequence ID" value="VUC28940.1"/>
    <property type="molecule type" value="Genomic_DNA"/>
</dbReference>
<protein>
    <recommendedName>
        <fullName evidence="1">DUF4470 domain-containing protein</fullName>
    </recommendedName>
</protein>
<evidence type="ECO:0000313" key="2">
    <source>
        <dbReference type="EMBL" id="VUC28940.1"/>
    </source>
</evidence>
<gene>
    <name evidence="2" type="ORF">CLO192961_LOCUS248239</name>
</gene>
<evidence type="ECO:0000313" key="3">
    <source>
        <dbReference type="Proteomes" id="UP000766486"/>
    </source>
</evidence>
<evidence type="ECO:0000259" key="1">
    <source>
        <dbReference type="Pfam" id="PF14737"/>
    </source>
</evidence>
<comment type="caution">
    <text evidence="2">The sequence shown here is derived from an EMBL/GenBank/DDBJ whole genome shotgun (WGS) entry which is preliminary data.</text>
</comment>
<accession>A0ABY6UGF3</accession>